<evidence type="ECO:0000313" key="3">
    <source>
        <dbReference type="EMBL" id="PIR69787.1"/>
    </source>
</evidence>
<dbReference type="InterPro" id="IPR009097">
    <property type="entry name" value="Cyclic_Pdiesterase"/>
</dbReference>
<comment type="catalytic activity">
    <reaction evidence="2">
        <text>a 3'-end 2',3'-cyclophospho-ribonucleotide-RNA + H2O = a 3'-end 2'-phospho-ribonucleotide-RNA + H(+)</text>
        <dbReference type="Rhea" id="RHEA:11828"/>
        <dbReference type="Rhea" id="RHEA-COMP:10464"/>
        <dbReference type="Rhea" id="RHEA-COMP:17353"/>
        <dbReference type="ChEBI" id="CHEBI:15377"/>
        <dbReference type="ChEBI" id="CHEBI:15378"/>
        <dbReference type="ChEBI" id="CHEBI:83064"/>
        <dbReference type="ChEBI" id="CHEBI:173113"/>
        <dbReference type="EC" id="3.1.4.58"/>
    </reaction>
</comment>
<dbReference type="PANTHER" id="PTHR35561">
    <property type="entry name" value="RNA 2',3'-CYCLIC PHOSPHODIESTERASE"/>
    <property type="match status" value="1"/>
</dbReference>
<dbReference type="AlphaFoldDB" id="A0A2H0TE12"/>
<dbReference type="InterPro" id="IPR004175">
    <property type="entry name" value="RNA_CPDase"/>
</dbReference>
<evidence type="ECO:0000256" key="1">
    <source>
        <dbReference type="ARBA" id="ARBA00022801"/>
    </source>
</evidence>
<comment type="similarity">
    <text evidence="2">Belongs to the 2H phosphoesterase superfamily. ThpR family.</text>
</comment>
<gene>
    <name evidence="3" type="ORF">COU47_01775</name>
</gene>
<keyword evidence="1 2" id="KW-0378">Hydrolase</keyword>
<comment type="caution">
    <text evidence="3">The sequence shown here is derived from an EMBL/GenBank/DDBJ whole genome shotgun (WGS) entry which is preliminary data.</text>
</comment>
<dbReference type="EC" id="3.1.4.58" evidence="2"/>
<evidence type="ECO:0000313" key="4">
    <source>
        <dbReference type="Proteomes" id="UP000231503"/>
    </source>
</evidence>
<dbReference type="EMBL" id="PFCO01000003">
    <property type="protein sequence ID" value="PIR69787.1"/>
    <property type="molecule type" value="Genomic_DNA"/>
</dbReference>
<feature type="active site" description="Proton donor" evidence="2">
    <location>
        <position position="43"/>
    </location>
</feature>
<feature type="short sequence motif" description="HXTX 2" evidence="2">
    <location>
        <begin position="131"/>
        <end position="134"/>
    </location>
</feature>
<dbReference type="SUPFAM" id="SSF55144">
    <property type="entry name" value="LigT-like"/>
    <property type="match status" value="1"/>
</dbReference>
<dbReference type="Gene3D" id="3.90.1140.10">
    <property type="entry name" value="Cyclic phosphodiesterase"/>
    <property type="match status" value="1"/>
</dbReference>
<organism evidence="3 4">
    <name type="scientific">Candidatus Niyogibacteria bacterium CG10_big_fil_rev_8_21_14_0_10_46_36</name>
    <dbReference type="NCBI Taxonomy" id="1974726"/>
    <lineage>
        <taxon>Bacteria</taxon>
        <taxon>Candidatus Niyogiibacteriota</taxon>
    </lineage>
</organism>
<dbReference type="PANTHER" id="PTHR35561:SF1">
    <property type="entry name" value="RNA 2',3'-CYCLIC PHOSPHODIESTERASE"/>
    <property type="match status" value="1"/>
</dbReference>
<dbReference type="Pfam" id="PF13563">
    <property type="entry name" value="2_5_RNA_ligase2"/>
    <property type="match status" value="1"/>
</dbReference>
<evidence type="ECO:0000256" key="2">
    <source>
        <dbReference type="HAMAP-Rule" id="MF_01940"/>
    </source>
</evidence>
<accession>A0A2H0TE12</accession>
<feature type="short sequence motif" description="HXTX 1" evidence="2">
    <location>
        <begin position="43"/>
        <end position="46"/>
    </location>
</feature>
<dbReference type="HAMAP" id="MF_01940">
    <property type="entry name" value="RNA_CPDase"/>
    <property type="match status" value="1"/>
</dbReference>
<protein>
    <recommendedName>
        <fullName evidence="2">RNA 2',3'-cyclic phosphodiesterase</fullName>
        <shortName evidence="2">RNA 2',3'-CPDase</shortName>
        <ecNumber evidence="2">3.1.4.58</ecNumber>
    </recommendedName>
</protein>
<proteinExistence type="inferred from homology"/>
<sequence>MSKRIFFAFPLDDALEDKIIRWEKDLQKKVNLPVRWIEPRNLHVTLVPPWSIEESQVDFLKGLLLPTISNVISFEIELTRIRFGPTTRMPTLIWAEGPTPPAMQELKEEIERILKHANVDFYPSREPFRLHVTLARFHPEEFSSFPIQQLDEGVKFFGTLSSVVLMQSILGFGGAEYNILHRYLLKEK</sequence>
<comment type="function">
    <text evidence="2">Hydrolyzes RNA 2',3'-cyclic phosphodiester to an RNA 2'-phosphomonoester.</text>
</comment>
<dbReference type="Proteomes" id="UP000231503">
    <property type="component" value="Unassembled WGS sequence"/>
</dbReference>
<name>A0A2H0TE12_9BACT</name>
<reference evidence="4" key="1">
    <citation type="submission" date="2017-09" db="EMBL/GenBank/DDBJ databases">
        <title>Depth-based differentiation of microbial function through sediment-hosted aquifers and enrichment of novel symbionts in the deep terrestrial subsurface.</title>
        <authorList>
            <person name="Probst A.J."/>
            <person name="Ladd B."/>
            <person name="Jarett J.K."/>
            <person name="Geller-Mcgrath D.E."/>
            <person name="Sieber C.M.K."/>
            <person name="Emerson J.B."/>
            <person name="Anantharaman K."/>
            <person name="Thomas B.C."/>
            <person name="Malmstrom R."/>
            <person name="Stieglmeier M."/>
            <person name="Klingl A."/>
            <person name="Woyke T."/>
            <person name="Ryan C.M."/>
            <person name="Banfield J.F."/>
        </authorList>
    </citation>
    <scope>NUCLEOTIDE SEQUENCE [LARGE SCALE GENOMIC DNA]</scope>
</reference>
<dbReference type="NCBIfam" id="TIGR02258">
    <property type="entry name" value="2_5_ligase"/>
    <property type="match status" value="1"/>
</dbReference>
<feature type="active site" description="Proton acceptor" evidence="2">
    <location>
        <position position="131"/>
    </location>
</feature>
<dbReference type="GO" id="GO:0004113">
    <property type="term" value="F:2',3'-cyclic-nucleotide 3'-phosphodiesterase activity"/>
    <property type="evidence" value="ECO:0007669"/>
    <property type="project" value="InterPro"/>
</dbReference>
<dbReference type="GO" id="GO:0008664">
    <property type="term" value="F:RNA 2',3'-cyclic 3'-phosphodiesterase activity"/>
    <property type="evidence" value="ECO:0007669"/>
    <property type="project" value="UniProtKB-EC"/>
</dbReference>